<accession>A0A9X1XDB0</accession>
<dbReference type="EMBL" id="JAIWJX010000002">
    <property type="protein sequence ID" value="MCK6257720.1"/>
    <property type="molecule type" value="Genomic_DNA"/>
</dbReference>
<keyword evidence="1" id="KW-0472">Membrane</keyword>
<keyword evidence="3" id="KW-1185">Reference proteome</keyword>
<dbReference type="Proteomes" id="UP001139011">
    <property type="component" value="Unassembled WGS sequence"/>
</dbReference>
<protein>
    <submittedName>
        <fullName evidence="2">DUF1189 domain-containing protein</fullName>
    </submittedName>
</protein>
<dbReference type="InterPro" id="IPR009574">
    <property type="entry name" value="DUF1189"/>
</dbReference>
<sequence>MRFFNHFFKSLYSPPMIARLRFQGIGKAIGYVFFLILLTSIPVGIAFSLAFKSGIEEFKQSMTSEIPDFSLQNGKLTADLKKPVVHTDSSETFIFDTTGSIKEDDLSDYTNVIALLHNEAIVISGGETQKVPYNTLGDVKLTKKDISSWTNTLFDLLPVLIPLLFLFIYVFTVALKFIGVTVLAVIGLVLQNISHRKLSYRQLWIMSAYAVTLPTVFFAIMKLLHTDVPFSFLIYWAVASVFLHLSIKETPQPKG</sequence>
<feature type="transmembrane region" description="Helical" evidence="1">
    <location>
        <begin position="28"/>
        <end position="51"/>
    </location>
</feature>
<dbReference type="RefSeq" id="WP_248253146.1">
    <property type="nucleotide sequence ID" value="NZ_JAIWJX010000002.1"/>
</dbReference>
<evidence type="ECO:0000313" key="3">
    <source>
        <dbReference type="Proteomes" id="UP001139011"/>
    </source>
</evidence>
<reference evidence="2" key="1">
    <citation type="submission" date="2021-09" db="EMBL/GenBank/DDBJ databases">
        <title>Genome analysis of Fictibacillus sp. KIGAM418 isolated from marine sediment.</title>
        <authorList>
            <person name="Seo M.-J."/>
            <person name="Cho E.-S."/>
            <person name="Hwang C.Y."/>
        </authorList>
    </citation>
    <scope>NUCLEOTIDE SEQUENCE</scope>
    <source>
        <strain evidence="2">KIGAM418</strain>
    </source>
</reference>
<dbReference type="AlphaFoldDB" id="A0A9X1XDB0"/>
<proteinExistence type="predicted"/>
<dbReference type="Pfam" id="PF06691">
    <property type="entry name" value="DUF1189"/>
    <property type="match status" value="1"/>
</dbReference>
<feature type="transmembrane region" description="Helical" evidence="1">
    <location>
        <begin position="159"/>
        <end position="190"/>
    </location>
</feature>
<feature type="transmembrane region" description="Helical" evidence="1">
    <location>
        <begin position="202"/>
        <end position="224"/>
    </location>
</feature>
<name>A0A9X1XDB0_9BACL</name>
<keyword evidence="1" id="KW-0812">Transmembrane</keyword>
<organism evidence="2 3">
    <name type="scientific">Fictibacillus marinisediminis</name>
    <dbReference type="NCBI Taxonomy" id="2878389"/>
    <lineage>
        <taxon>Bacteria</taxon>
        <taxon>Bacillati</taxon>
        <taxon>Bacillota</taxon>
        <taxon>Bacilli</taxon>
        <taxon>Bacillales</taxon>
        <taxon>Fictibacillaceae</taxon>
        <taxon>Fictibacillus</taxon>
    </lineage>
</organism>
<evidence type="ECO:0000313" key="2">
    <source>
        <dbReference type="EMBL" id="MCK6257720.1"/>
    </source>
</evidence>
<feature type="transmembrane region" description="Helical" evidence="1">
    <location>
        <begin position="230"/>
        <end position="247"/>
    </location>
</feature>
<comment type="caution">
    <text evidence="2">The sequence shown here is derived from an EMBL/GenBank/DDBJ whole genome shotgun (WGS) entry which is preliminary data.</text>
</comment>
<gene>
    <name evidence="2" type="ORF">LCY76_14120</name>
</gene>
<keyword evidence="1" id="KW-1133">Transmembrane helix</keyword>
<evidence type="ECO:0000256" key="1">
    <source>
        <dbReference type="SAM" id="Phobius"/>
    </source>
</evidence>